<organism evidence="1 2">
    <name type="scientific">Salmonella enterica subsp. enterica serovar Macclesfield str. S-1643</name>
    <dbReference type="NCBI Taxonomy" id="1242107"/>
    <lineage>
        <taxon>Bacteria</taxon>
        <taxon>Pseudomonadati</taxon>
        <taxon>Pseudomonadota</taxon>
        <taxon>Gammaproteobacteria</taxon>
        <taxon>Enterobacterales</taxon>
        <taxon>Enterobacteriaceae</taxon>
        <taxon>Salmonella</taxon>
    </lineage>
</organism>
<dbReference type="InterPro" id="IPR010877">
    <property type="entry name" value="Phage_Mu_Gp46"/>
</dbReference>
<sequence length="149" mass="16393">MTDLAIVWKDGSGDIAQNGIDMLTDDSLTTEVVISLFTDRRAQDSDELPGNDGDRRGWWGDSYRNRPIGSRLWLLSREKTLPSVLERAADYALESLQWLKDAGRVTRIAVGASQPVSGTLQLDITLTLPDGSVEPFTFKTDLNGVLNAI</sequence>
<dbReference type="EMBL" id="CP022117">
    <property type="protein sequence ID" value="ASG15920.1"/>
    <property type="molecule type" value="Genomic_DNA"/>
</dbReference>
<dbReference type="RefSeq" id="WP_057525310.1">
    <property type="nucleotide sequence ID" value="NZ_CP022117.1"/>
</dbReference>
<evidence type="ECO:0000313" key="2">
    <source>
        <dbReference type="Proteomes" id="UP000197157"/>
    </source>
</evidence>
<dbReference type="Pfam" id="PF07409">
    <property type="entry name" value="GP46"/>
    <property type="match status" value="1"/>
</dbReference>
<name>A0A2C9NXS1_SALET</name>
<protein>
    <recommendedName>
        <fullName evidence="3">Phage protein GP46</fullName>
    </recommendedName>
</protein>
<accession>A0A2C9NXS1</accession>
<gene>
    <name evidence="1" type="ORF">LFZ25_08130</name>
</gene>
<dbReference type="AlphaFoldDB" id="A0A2C9NXS1"/>
<evidence type="ECO:0000313" key="1">
    <source>
        <dbReference type="EMBL" id="ASG15920.1"/>
    </source>
</evidence>
<reference evidence="1 2" key="1">
    <citation type="submission" date="2017-06" db="EMBL/GenBank/DDBJ databases">
        <title>Salmonella reference genomes for public health.</title>
        <authorList>
            <person name="Robertson J."/>
            <person name="Yoshida C."/>
            <person name="Gurnik S."/>
            <person name="Nash J."/>
        </authorList>
    </citation>
    <scope>NUCLEOTIDE SEQUENCE [LARGE SCALE GENOMIC DNA]</scope>
    <source>
        <strain evidence="1 2">S-1643</strain>
    </source>
</reference>
<evidence type="ECO:0008006" key="3">
    <source>
        <dbReference type="Google" id="ProtNLM"/>
    </source>
</evidence>
<proteinExistence type="predicted"/>
<dbReference type="Proteomes" id="UP000197157">
    <property type="component" value="Chromosome"/>
</dbReference>